<sequence>MEKGCSICEQAIHDCLKNCPYFPVSKSCIKDCKNLVRRQEGCQKGCEKEFDGFSSAGS</sequence>
<organism evidence="1 2">
    <name type="scientific">Setomelanomma holmii</name>
    <dbReference type="NCBI Taxonomy" id="210430"/>
    <lineage>
        <taxon>Eukaryota</taxon>
        <taxon>Fungi</taxon>
        <taxon>Dikarya</taxon>
        <taxon>Ascomycota</taxon>
        <taxon>Pezizomycotina</taxon>
        <taxon>Dothideomycetes</taxon>
        <taxon>Pleosporomycetidae</taxon>
        <taxon>Pleosporales</taxon>
        <taxon>Pleosporineae</taxon>
        <taxon>Phaeosphaeriaceae</taxon>
        <taxon>Setomelanomma</taxon>
    </lineage>
</organism>
<comment type="caution">
    <text evidence="1">The sequence shown here is derived from an EMBL/GenBank/DDBJ whole genome shotgun (WGS) entry which is preliminary data.</text>
</comment>
<dbReference type="Proteomes" id="UP000799777">
    <property type="component" value="Unassembled WGS sequence"/>
</dbReference>
<accession>A0A9P4H633</accession>
<gene>
    <name evidence="1" type="ORF">EK21DRAFT_114577</name>
</gene>
<evidence type="ECO:0000313" key="1">
    <source>
        <dbReference type="EMBL" id="KAF2027637.1"/>
    </source>
</evidence>
<evidence type="ECO:0000313" key="2">
    <source>
        <dbReference type="Proteomes" id="UP000799777"/>
    </source>
</evidence>
<reference evidence="1" key="1">
    <citation type="journal article" date="2020" name="Stud. Mycol.">
        <title>101 Dothideomycetes genomes: a test case for predicting lifestyles and emergence of pathogens.</title>
        <authorList>
            <person name="Haridas S."/>
            <person name="Albert R."/>
            <person name="Binder M."/>
            <person name="Bloem J."/>
            <person name="Labutti K."/>
            <person name="Salamov A."/>
            <person name="Andreopoulos B."/>
            <person name="Baker S."/>
            <person name="Barry K."/>
            <person name="Bills G."/>
            <person name="Bluhm B."/>
            <person name="Cannon C."/>
            <person name="Castanera R."/>
            <person name="Culley D."/>
            <person name="Daum C."/>
            <person name="Ezra D."/>
            <person name="Gonzalez J."/>
            <person name="Henrissat B."/>
            <person name="Kuo A."/>
            <person name="Liang C."/>
            <person name="Lipzen A."/>
            <person name="Lutzoni F."/>
            <person name="Magnuson J."/>
            <person name="Mondo S."/>
            <person name="Nolan M."/>
            <person name="Ohm R."/>
            <person name="Pangilinan J."/>
            <person name="Park H.-J."/>
            <person name="Ramirez L."/>
            <person name="Alfaro M."/>
            <person name="Sun H."/>
            <person name="Tritt A."/>
            <person name="Yoshinaga Y."/>
            <person name="Zwiers L.-H."/>
            <person name="Turgeon B."/>
            <person name="Goodwin S."/>
            <person name="Spatafora J."/>
            <person name="Crous P."/>
            <person name="Grigoriev I."/>
        </authorList>
    </citation>
    <scope>NUCLEOTIDE SEQUENCE</scope>
    <source>
        <strain evidence="1">CBS 110217</strain>
    </source>
</reference>
<protein>
    <submittedName>
        <fullName evidence="1">Uncharacterized protein</fullName>
    </submittedName>
</protein>
<dbReference type="AlphaFoldDB" id="A0A9P4H633"/>
<keyword evidence="2" id="KW-1185">Reference proteome</keyword>
<dbReference type="EMBL" id="ML978223">
    <property type="protein sequence ID" value="KAF2027637.1"/>
    <property type="molecule type" value="Genomic_DNA"/>
</dbReference>
<name>A0A9P4H633_9PLEO</name>
<proteinExistence type="predicted"/>